<keyword evidence="7 10" id="KW-0472">Membrane</keyword>
<feature type="transmembrane region" description="Helical" evidence="10">
    <location>
        <begin position="263"/>
        <end position="283"/>
    </location>
</feature>
<evidence type="ECO:0000259" key="11">
    <source>
        <dbReference type="PROSITE" id="PS50262"/>
    </source>
</evidence>
<feature type="transmembrane region" description="Helical" evidence="10">
    <location>
        <begin position="54"/>
        <end position="73"/>
    </location>
</feature>
<feature type="transmembrane region" description="Helical" evidence="10">
    <location>
        <begin position="134"/>
        <end position="155"/>
    </location>
</feature>
<comment type="caution">
    <text evidence="12">The sequence shown here is derived from an EMBL/GenBank/DDBJ whole genome shotgun (WGS) entry which is preliminary data.</text>
</comment>
<dbReference type="InterPro" id="IPR017452">
    <property type="entry name" value="GPCR_Rhodpsn_7TM"/>
</dbReference>
<keyword evidence="9" id="KW-0297">G-protein coupled receptor</keyword>
<organism evidence="12 13">
    <name type="scientific">Engystomops pustulosus</name>
    <name type="common">Tungara frog</name>
    <name type="synonym">Physalaemus pustulosus</name>
    <dbReference type="NCBI Taxonomy" id="76066"/>
    <lineage>
        <taxon>Eukaryota</taxon>
        <taxon>Metazoa</taxon>
        <taxon>Chordata</taxon>
        <taxon>Craniata</taxon>
        <taxon>Vertebrata</taxon>
        <taxon>Euteleostomi</taxon>
        <taxon>Amphibia</taxon>
        <taxon>Batrachia</taxon>
        <taxon>Anura</taxon>
        <taxon>Neobatrachia</taxon>
        <taxon>Hyloidea</taxon>
        <taxon>Leptodactylidae</taxon>
        <taxon>Leiuperinae</taxon>
        <taxon>Engystomops</taxon>
    </lineage>
</organism>
<feature type="transmembrane region" description="Helical" evidence="10">
    <location>
        <begin position="93"/>
        <end position="113"/>
    </location>
</feature>
<dbReference type="SUPFAM" id="SSF81321">
    <property type="entry name" value="Family A G protein-coupled receptor-like"/>
    <property type="match status" value="1"/>
</dbReference>
<dbReference type="PRINTS" id="PR00237">
    <property type="entry name" value="GPCRRHODOPSN"/>
</dbReference>
<evidence type="ECO:0000313" key="12">
    <source>
        <dbReference type="EMBL" id="KAG8547469.1"/>
    </source>
</evidence>
<dbReference type="CDD" id="cd15225">
    <property type="entry name" value="7tmA_OR10A-like"/>
    <property type="match status" value="1"/>
</dbReference>
<keyword evidence="8 9" id="KW-0807">Transducer</keyword>
<gene>
    <name evidence="12" type="ORF">GDO81_028316</name>
</gene>
<keyword evidence="6 10" id="KW-1133">Transmembrane helix</keyword>
<dbReference type="Pfam" id="PF13853">
    <property type="entry name" value="7tm_4"/>
    <property type="match status" value="1"/>
</dbReference>
<dbReference type="PROSITE" id="PS50262">
    <property type="entry name" value="G_PROTEIN_RECEP_F1_2"/>
    <property type="match status" value="1"/>
</dbReference>
<dbReference type="Proteomes" id="UP000824782">
    <property type="component" value="Unassembled WGS sequence"/>
</dbReference>
<evidence type="ECO:0000256" key="4">
    <source>
        <dbReference type="ARBA" id="ARBA00022692"/>
    </source>
</evidence>
<evidence type="ECO:0000256" key="5">
    <source>
        <dbReference type="ARBA" id="ARBA00022725"/>
    </source>
</evidence>
<feature type="transmembrane region" description="Helical" evidence="10">
    <location>
        <begin position="20"/>
        <end position="42"/>
    </location>
</feature>
<dbReference type="FunFam" id="1.20.1070.10:FF:000001">
    <property type="entry name" value="Olfactory receptor"/>
    <property type="match status" value="1"/>
</dbReference>
<evidence type="ECO:0000256" key="9">
    <source>
        <dbReference type="RuleBase" id="RU000688"/>
    </source>
</evidence>
<dbReference type="InterPro" id="IPR000725">
    <property type="entry name" value="Olfact_rcpt"/>
</dbReference>
<keyword evidence="13" id="KW-1185">Reference proteome</keyword>
<dbReference type="PROSITE" id="PS00237">
    <property type="entry name" value="G_PROTEIN_RECEP_F1_1"/>
    <property type="match status" value="1"/>
</dbReference>
<name>A0AAV6ZJ05_ENGPU</name>
<evidence type="ECO:0000256" key="6">
    <source>
        <dbReference type="ARBA" id="ARBA00022989"/>
    </source>
</evidence>
<comment type="similarity">
    <text evidence="9">Belongs to the G-protein coupled receptor 1 family.</text>
</comment>
<dbReference type="EMBL" id="WNYA01000720">
    <property type="protein sequence ID" value="KAG8547469.1"/>
    <property type="molecule type" value="Genomic_DNA"/>
</dbReference>
<feature type="transmembrane region" description="Helical" evidence="10">
    <location>
        <begin position="190"/>
        <end position="212"/>
    </location>
</feature>
<dbReference type="PRINTS" id="PR00245">
    <property type="entry name" value="OLFACTORYR"/>
</dbReference>
<evidence type="ECO:0000256" key="3">
    <source>
        <dbReference type="ARBA" id="ARBA00022606"/>
    </source>
</evidence>
<evidence type="ECO:0000256" key="7">
    <source>
        <dbReference type="ARBA" id="ARBA00023136"/>
    </source>
</evidence>
<dbReference type="AlphaFoldDB" id="A0AAV6ZJ05"/>
<keyword evidence="2 10" id="KW-1003">Cell membrane</keyword>
<dbReference type="InterPro" id="IPR000276">
    <property type="entry name" value="GPCR_Rhodpsn"/>
</dbReference>
<keyword evidence="4 9" id="KW-0812">Transmembrane</keyword>
<dbReference type="GO" id="GO:0005886">
    <property type="term" value="C:plasma membrane"/>
    <property type="evidence" value="ECO:0007669"/>
    <property type="project" value="UniProtKB-SubCell"/>
</dbReference>
<feature type="transmembrane region" description="Helical" evidence="10">
    <location>
        <begin position="233"/>
        <end position="251"/>
    </location>
</feature>
<dbReference type="Gene3D" id="1.20.1070.10">
    <property type="entry name" value="Rhodopsin 7-helix transmembrane proteins"/>
    <property type="match status" value="1"/>
</dbReference>
<sequence length="304" mass="34745">MANTTEFILLGLSENLQVQVIVFQIFLFFYMSTVFGNVLLIVAVRTDRRLHHSMYFFLSNLSFLDICYTSIIVPKMLMNIAMSSRNISFAGCLLQVYFYLLMGECVLLAFMAYDRYVAICNPLHYSLIMNPGSCVRMICVSWITGFTISSIDIYFMCQLRFCGHTTIDHFFCEAPSLLQLSCSDISANNIVTFVGSSILLVIPVCLILYSYLKIFLVLVKIGSRRYKAFSTCVSHLIVVIIFYGTATFMYMKPRHSSTEVTDKMVSVFYTVVTPMLNPLIYSLRNKDVRRALGRSRCHRTGITF</sequence>
<dbReference type="GO" id="GO:0004984">
    <property type="term" value="F:olfactory receptor activity"/>
    <property type="evidence" value="ECO:0007669"/>
    <property type="project" value="InterPro"/>
</dbReference>
<accession>A0AAV6ZJ05</accession>
<keyword evidence="9" id="KW-0675">Receptor</keyword>
<evidence type="ECO:0000256" key="2">
    <source>
        <dbReference type="ARBA" id="ARBA00022475"/>
    </source>
</evidence>
<evidence type="ECO:0000256" key="1">
    <source>
        <dbReference type="ARBA" id="ARBA00004651"/>
    </source>
</evidence>
<proteinExistence type="inferred from homology"/>
<dbReference type="PANTHER" id="PTHR26453">
    <property type="entry name" value="OLFACTORY RECEPTOR"/>
    <property type="match status" value="1"/>
</dbReference>
<dbReference type="GO" id="GO:0004930">
    <property type="term" value="F:G protein-coupled receptor activity"/>
    <property type="evidence" value="ECO:0007669"/>
    <property type="project" value="UniProtKB-KW"/>
</dbReference>
<evidence type="ECO:0000256" key="8">
    <source>
        <dbReference type="ARBA" id="ARBA00023224"/>
    </source>
</evidence>
<protein>
    <recommendedName>
        <fullName evidence="10">Olfactory receptor</fullName>
    </recommendedName>
</protein>
<evidence type="ECO:0000256" key="10">
    <source>
        <dbReference type="RuleBase" id="RU363047"/>
    </source>
</evidence>
<keyword evidence="3 10" id="KW-0716">Sensory transduction</keyword>
<feature type="domain" description="G-protein coupled receptors family 1 profile" evidence="11">
    <location>
        <begin position="36"/>
        <end position="281"/>
    </location>
</feature>
<reference evidence="12" key="1">
    <citation type="thesis" date="2020" institute="ProQuest LLC" country="789 East Eisenhower Parkway, Ann Arbor, MI, USA">
        <title>Comparative Genomics and Chromosome Evolution.</title>
        <authorList>
            <person name="Mudd A.B."/>
        </authorList>
    </citation>
    <scope>NUCLEOTIDE SEQUENCE</scope>
    <source>
        <strain evidence="12">237g6f4</strain>
        <tissue evidence="12">Blood</tissue>
    </source>
</reference>
<evidence type="ECO:0000313" key="13">
    <source>
        <dbReference type="Proteomes" id="UP000824782"/>
    </source>
</evidence>
<keyword evidence="5 10" id="KW-0552">Olfaction</keyword>
<comment type="subcellular location">
    <subcellularLocation>
        <location evidence="1 10">Cell membrane</location>
        <topology evidence="1 10">Multi-pass membrane protein</topology>
    </subcellularLocation>
</comment>